<dbReference type="GO" id="GO:0015937">
    <property type="term" value="P:coenzyme A biosynthetic process"/>
    <property type="evidence" value="ECO:0007669"/>
    <property type="project" value="UniProtKB-UniRule"/>
</dbReference>
<dbReference type="EC" id="2.7.1.24" evidence="3 4"/>
<dbReference type="Gene3D" id="3.40.50.300">
    <property type="entry name" value="P-loop containing nucleotide triphosphate hydrolases"/>
    <property type="match status" value="1"/>
</dbReference>
<dbReference type="HAMAP" id="MF_00376">
    <property type="entry name" value="Dephospho_CoA_kinase"/>
    <property type="match status" value="1"/>
</dbReference>
<dbReference type="InterPro" id="IPR001977">
    <property type="entry name" value="Depp_CoAkinase"/>
</dbReference>
<dbReference type="GO" id="GO:0005737">
    <property type="term" value="C:cytoplasm"/>
    <property type="evidence" value="ECO:0007669"/>
    <property type="project" value="UniProtKB-SubCell"/>
</dbReference>
<evidence type="ECO:0000313" key="6">
    <source>
        <dbReference type="Proteomes" id="UP000268084"/>
    </source>
</evidence>
<organism evidence="5 6">
    <name type="scientific">Nakamurella antarctica</name>
    <dbReference type="NCBI Taxonomy" id="1902245"/>
    <lineage>
        <taxon>Bacteria</taxon>
        <taxon>Bacillati</taxon>
        <taxon>Actinomycetota</taxon>
        <taxon>Actinomycetes</taxon>
        <taxon>Nakamurellales</taxon>
        <taxon>Nakamurellaceae</taxon>
        <taxon>Nakamurella</taxon>
    </lineage>
</organism>
<reference evidence="5 6" key="2">
    <citation type="submission" date="2018-12" db="EMBL/GenBank/DDBJ databases">
        <title>Nakamurella antarcticus sp. nov., isolated from Antarctica South Shetland Islands soil.</title>
        <authorList>
            <person name="Peng F."/>
        </authorList>
    </citation>
    <scope>NUCLEOTIDE SEQUENCE [LARGE SCALE GENOMIC DNA]</scope>
    <source>
        <strain evidence="5 6">S14-144</strain>
    </source>
</reference>
<comment type="catalytic activity">
    <reaction evidence="3">
        <text>3'-dephospho-CoA + ATP = ADP + CoA + H(+)</text>
        <dbReference type="Rhea" id="RHEA:18245"/>
        <dbReference type="ChEBI" id="CHEBI:15378"/>
        <dbReference type="ChEBI" id="CHEBI:30616"/>
        <dbReference type="ChEBI" id="CHEBI:57287"/>
        <dbReference type="ChEBI" id="CHEBI:57328"/>
        <dbReference type="ChEBI" id="CHEBI:456216"/>
        <dbReference type="EC" id="2.7.1.24"/>
    </reaction>
</comment>
<reference evidence="5 6" key="1">
    <citation type="submission" date="2018-11" db="EMBL/GenBank/DDBJ databases">
        <authorList>
            <person name="Da X."/>
        </authorList>
    </citation>
    <scope>NUCLEOTIDE SEQUENCE [LARGE SCALE GENOMIC DNA]</scope>
    <source>
        <strain evidence="5 6">S14-144</strain>
    </source>
</reference>
<dbReference type="Pfam" id="PF01121">
    <property type="entry name" value="CoaE"/>
    <property type="match status" value="1"/>
</dbReference>
<dbReference type="SUPFAM" id="SSF52540">
    <property type="entry name" value="P-loop containing nucleoside triphosphate hydrolases"/>
    <property type="match status" value="1"/>
</dbReference>
<dbReference type="PROSITE" id="PS51219">
    <property type="entry name" value="DPCK"/>
    <property type="match status" value="1"/>
</dbReference>
<keyword evidence="6" id="KW-1185">Reference proteome</keyword>
<proteinExistence type="inferred from homology"/>
<dbReference type="CDD" id="cd02022">
    <property type="entry name" value="DPCK"/>
    <property type="match status" value="1"/>
</dbReference>
<dbReference type="RefSeq" id="WP_124798736.1">
    <property type="nucleotide sequence ID" value="NZ_CP034170.1"/>
</dbReference>
<comment type="pathway">
    <text evidence="3">Cofactor biosynthesis; coenzyme A biosynthesis; CoA from (R)-pantothenate: step 5/5.</text>
</comment>
<keyword evidence="1 3" id="KW-0547">Nucleotide-binding</keyword>
<protein>
    <recommendedName>
        <fullName evidence="3 4">Dephospho-CoA kinase</fullName>
        <ecNumber evidence="3 4">2.7.1.24</ecNumber>
    </recommendedName>
    <alternativeName>
        <fullName evidence="3">Dephosphocoenzyme A kinase</fullName>
    </alternativeName>
</protein>
<dbReference type="UniPathway" id="UPA00241">
    <property type="reaction ID" value="UER00356"/>
</dbReference>
<dbReference type="NCBIfam" id="TIGR00152">
    <property type="entry name" value="dephospho-CoA kinase"/>
    <property type="match status" value="1"/>
</dbReference>
<evidence type="ECO:0000256" key="3">
    <source>
        <dbReference type="HAMAP-Rule" id="MF_00376"/>
    </source>
</evidence>
<comment type="similarity">
    <text evidence="3">Belongs to the CoaE family.</text>
</comment>
<dbReference type="Proteomes" id="UP000268084">
    <property type="component" value="Chromosome"/>
</dbReference>
<dbReference type="PANTHER" id="PTHR10695:SF46">
    <property type="entry name" value="BIFUNCTIONAL COENZYME A SYNTHASE-RELATED"/>
    <property type="match status" value="1"/>
</dbReference>
<feature type="binding site" evidence="3">
    <location>
        <begin position="11"/>
        <end position="16"/>
    </location>
    <ligand>
        <name>ATP</name>
        <dbReference type="ChEBI" id="CHEBI:30616"/>
    </ligand>
</feature>
<gene>
    <name evidence="3" type="primary">coaE</name>
    <name evidence="5" type="ORF">EH165_06840</name>
</gene>
<evidence type="ECO:0000256" key="4">
    <source>
        <dbReference type="NCBIfam" id="TIGR00152"/>
    </source>
</evidence>
<dbReference type="OrthoDB" id="9812943at2"/>
<keyword evidence="3 5" id="KW-0808">Transferase</keyword>
<evidence type="ECO:0000256" key="1">
    <source>
        <dbReference type="ARBA" id="ARBA00022741"/>
    </source>
</evidence>
<sequence>MLKVAVTGGIGSGKSTVSRQFAALGAVVVDSDALARQVVQPGTPGLAAIVDIFGRRVLASDGSLDRAALASIVFADPDARVALEQITHPLVRSQFDAAVATCPADSVVVNDIPLLRTLEVAARYAVVVGVGAPVGVRVRRLIQRGLTEDDARARIAAQMLDEQRKELADCWLDNSGTEAELKTAAAAVWRQIDEMHSNMRAGRPAPFSPGASARWVGGREAAVRRVIARIAFAIGDGVAHLSVLPAACGEDGPISVEIKVGVVSRVQEWIGPLRDSGWVKDSRLAPVTFTNADAARPVSLRFVP</sequence>
<dbReference type="GO" id="GO:0005524">
    <property type="term" value="F:ATP binding"/>
    <property type="evidence" value="ECO:0007669"/>
    <property type="project" value="UniProtKB-UniRule"/>
</dbReference>
<dbReference type="NCBIfam" id="NF002879">
    <property type="entry name" value="PRK03333.1"/>
    <property type="match status" value="1"/>
</dbReference>
<dbReference type="EMBL" id="CP034170">
    <property type="protein sequence ID" value="AZI57900.1"/>
    <property type="molecule type" value="Genomic_DNA"/>
</dbReference>
<dbReference type="GO" id="GO:0004140">
    <property type="term" value="F:dephospho-CoA kinase activity"/>
    <property type="evidence" value="ECO:0007669"/>
    <property type="project" value="UniProtKB-UniRule"/>
</dbReference>
<keyword evidence="3" id="KW-0963">Cytoplasm</keyword>
<keyword evidence="3 5" id="KW-0418">Kinase</keyword>
<dbReference type="AlphaFoldDB" id="A0A3G8ZL21"/>
<keyword evidence="3" id="KW-0173">Coenzyme A biosynthesis</keyword>
<dbReference type="PANTHER" id="PTHR10695">
    <property type="entry name" value="DEPHOSPHO-COA KINASE-RELATED"/>
    <property type="match status" value="1"/>
</dbReference>
<dbReference type="KEGG" id="nak:EH165_06840"/>
<evidence type="ECO:0000313" key="5">
    <source>
        <dbReference type="EMBL" id="AZI57900.1"/>
    </source>
</evidence>
<comment type="function">
    <text evidence="3">Catalyzes the phosphorylation of the 3'-hydroxyl group of dephosphocoenzyme A to form coenzyme A.</text>
</comment>
<evidence type="ECO:0000256" key="2">
    <source>
        <dbReference type="ARBA" id="ARBA00022840"/>
    </source>
</evidence>
<keyword evidence="2 3" id="KW-0067">ATP-binding</keyword>
<name>A0A3G8ZL21_9ACTN</name>
<dbReference type="InterPro" id="IPR027417">
    <property type="entry name" value="P-loop_NTPase"/>
</dbReference>
<comment type="subcellular location">
    <subcellularLocation>
        <location evidence="3">Cytoplasm</location>
    </subcellularLocation>
</comment>
<accession>A0A3G8ZL21</accession>